<evidence type="ECO:0000313" key="2">
    <source>
        <dbReference type="Proteomes" id="UP000485058"/>
    </source>
</evidence>
<gene>
    <name evidence="1" type="ORF">HaLaN_12807</name>
</gene>
<feature type="non-terminal residue" evidence="1">
    <location>
        <position position="1"/>
    </location>
</feature>
<evidence type="ECO:0000313" key="1">
    <source>
        <dbReference type="EMBL" id="GFH16395.1"/>
    </source>
</evidence>
<protein>
    <submittedName>
        <fullName evidence="1">Uncharacterized protein</fullName>
    </submittedName>
</protein>
<accession>A0A699Z4A1</accession>
<dbReference type="EMBL" id="BLLF01000991">
    <property type="protein sequence ID" value="GFH16395.1"/>
    <property type="molecule type" value="Genomic_DNA"/>
</dbReference>
<keyword evidence="2" id="KW-1185">Reference proteome</keyword>
<name>A0A699Z4A1_HAELA</name>
<dbReference type="AlphaFoldDB" id="A0A699Z4A1"/>
<organism evidence="1 2">
    <name type="scientific">Haematococcus lacustris</name>
    <name type="common">Green alga</name>
    <name type="synonym">Haematococcus pluvialis</name>
    <dbReference type="NCBI Taxonomy" id="44745"/>
    <lineage>
        <taxon>Eukaryota</taxon>
        <taxon>Viridiplantae</taxon>
        <taxon>Chlorophyta</taxon>
        <taxon>core chlorophytes</taxon>
        <taxon>Chlorophyceae</taxon>
        <taxon>CS clade</taxon>
        <taxon>Chlamydomonadales</taxon>
        <taxon>Haematococcaceae</taxon>
        <taxon>Haematococcus</taxon>
    </lineage>
</organism>
<sequence>MLQAYSPSFMPADRPKEGQCITYDVGTKNESMEWYDIMAAEAVGDPQRSHYQLTTEKLRAEPKVKEGWRGPRQSGCQALPLLLRR</sequence>
<feature type="non-terminal residue" evidence="1">
    <location>
        <position position="85"/>
    </location>
</feature>
<proteinExistence type="predicted"/>
<dbReference type="Proteomes" id="UP000485058">
    <property type="component" value="Unassembled WGS sequence"/>
</dbReference>
<comment type="caution">
    <text evidence="1">The sequence shown here is derived from an EMBL/GenBank/DDBJ whole genome shotgun (WGS) entry which is preliminary data.</text>
</comment>
<reference evidence="1 2" key="1">
    <citation type="submission" date="2020-02" db="EMBL/GenBank/DDBJ databases">
        <title>Draft genome sequence of Haematococcus lacustris strain NIES-144.</title>
        <authorList>
            <person name="Morimoto D."/>
            <person name="Nakagawa S."/>
            <person name="Yoshida T."/>
            <person name="Sawayama S."/>
        </authorList>
    </citation>
    <scope>NUCLEOTIDE SEQUENCE [LARGE SCALE GENOMIC DNA]</scope>
    <source>
        <strain evidence="1 2">NIES-144</strain>
    </source>
</reference>